<dbReference type="Proteomes" id="UP000075573">
    <property type="component" value="Unassembled WGS sequence"/>
</dbReference>
<dbReference type="AlphaFoldDB" id="A0A149QU46"/>
<organism evidence="2 3">
    <name type="scientific">Gluconobacter potus</name>
    <dbReference type="NCBI Taxonomy" id="2724927"/>
    <lineage>
        <taxon>Bacteria</taxon>
        <taxon>Pseudomonadati</taxon>
        <taxon>Pseudomonadota</taxon>
        <taxon>Alphaproteobacteria</taxon>
        <taxon>Acetobacterales</taxon>
        <taxon>Acetobacteraceae</taxon>
        <taxon>Gluconobacter</taxon>
    </lineage>
</organism>
<protein>
    <submittedName>
        <fullName evidence="2">Uncharacterized protein</fullName>
    </submittedName>
</protein>
<evidence type="ECO:0000313" key="2">
    <source>
        <dbReference type="EMBL" id="KXV00839.1"/>
    </source>
</evidence>
<accession>A0A149QU46</accession>
<sequence>MSFRGGSTAGSLFQWLWPVDPVLWSLSMPSIFRRSFKSLLAVGLSCATLAAVHPLSARAADCGNSPAHEAFDVAGLKSELMVTALSCKAQERYNAFVGKFRPALLNADERLNSYFRTTYGRRAQVEHDDYITQLADIQSLGGLKSGTVFCQQREAMFDEIDALESASDLAHYAEAKDVAQPASYESCEAPATVDRHSRKGVTKRAATRHTNRA</sequence>
<dbReference type="PATRIC" id="fig|442.7.peg.1426"/>
<comment type="caution">
    <text evidence="2">The sequence shown here is derived from an EMBL/GenBank/DDBJ whole genome shotgun (WGS) entry which is preliminary data.</text>
</comment>
<feature type="region of interest" description="Disordered" evidence="1">
    <location>
        <begin position="180"/>
        <end position="213"/>
    </location>
</feature>
<evidence type="ECO:0000313" key="3">
    <source>
        <dbReference type="Proteomes" id="UP000075573"/>
    </source>
</evidence>
<proteinExistence type="predicted"/>
<evidence type="ECO:0000256" key="1">
    <source>
        <dbReference type="SAM" id="MobiDB-lite"/>
    </source>
</evidence>
<feature type="compositionally biased region" description="Basic residues" evidence="1">
    <location>
        <begin position="196"/>
        <end position="213"/>
    </location>
</feature>
<dbReference type="EMBL" id="LHZB01000114">
    <property type="protein sequence ID" value="KXV00839.1"/>
    <property type="molecule type" value="Genomic_DNA"/>
</dbReference>
<name>A0A149QU46_9PROT</name>
<gene>
    <name evidence="2" type="ORF">AD929_09170</name>
</gene>
<reference evidence="2 3" key="1">
    <citation type="submission" date="2015-06" db="EMBL/GenBank/DDBJ databases">
        <title>Improved classification and identification of acetic acid bacteria using matrix-assisted laser desorption/ionization time-of-flight mass spectrometry; Gluconobacter nephelii and Gluconobacter uchimurae are later heterotypic synonyms of Gluconobacter japonicus and Gluconobacter oxydans, respectively.</title>
        <authorList>
            <person name="Li L."/>
            <person name="Cleenwerck I."/>
            <person name="De Vuyst L."/>
            <person name="Vandamme P."/>
        </authorList>
    </citation>
    <scope>NUCLEOTIDE SEQUENCE [LARGE SCALE GENOMIC DNA]</scope>
    <source>
        <strain evidence="2 3">LMG 1764</strain>
    </source>
</reference>